<evidence type="ECO:0000256" key="6">
    <source>
        <dbReference type="ARBA" id="ARBA00022989"/>
    </source>
</evidence>
<dbReference type="EMBL" id="VIIS01001250">
    <property type="protein sequence ID" value="KAF0300582.1"/>
    <property type="molecule type" value="Genomic_DNA"/>
</dbReference>
<gene>
    <name evidence="13" type="primary">tram1l1</name>
    <name evidence="13" type="ORF">FJT64_026910</name>
</gene>
<evidence type="ECO:0000259" key="12">
    <source>
        <dbReference type="PROSITE" id="PS50922"/>
    </source>
</evidence>
<feature type="region of interest" description="Disordered" evidence="10">
    <location>
        <begin position="331"/>
        <end position="378"/>
    </location>
</feature>
<feature type="transmembrane region" description="Helical" evidence="11">
    <location>
        <begin position="251"/>
        <end position="276"/>
    </location>
</feature>
<keyword evidence="5 8" id="KW-0653">Protein transport</keyword>
<feature type="transmembrane region" description="Helical" evidence="11">
    <location>
        <begin position="296"/>
        <end position="318"/>
    </location>
</feature>
<dbReference type="GO" id="GO:0006616">
    <property type="term" value="P:SRP-dependent cotranslational protein targeting to membrane, translocation"/>
    <property type="evidence" value="ECO:0007669"/>
    <property type="project" value="InterPro"/>
</dbReference>
<feature type="compositionally biased region" description="Basic residues" evidence="10">
    <location>
        <begin position="339"/>
        <end position="353"/>
    </location>
</feature>
<evidence type="ECO:0000256" key="2">
    <source>
        <dbReference type="ARBA" id="ARBA00005999"/>
    </source>
</evidence>
<proteinExistence type="inferred from homology"/>
<evidence type="ECO:0000313" key="13">
    <source>
        <dbReference type="EMBL" id="KAF0300582.1"/>
    </source>
</evidence>
<protein>
    <recommendedName>
        <fullName evidence="8">Translocating chain-associated membrane protein</fullName>
    </recommendedName>
</protein>
<dbReference type="SMART" id="SM00724">
    <property type="entry name" value="TLC"/>
    <property type="match status" value="1"/>
</dbReference>
<organism evidence="13 14">
    <name type="scientific">Amphibalanus amphitrite</name>
    <name type="common">Striped barnacle</name>
    <name type="synonym">Balanus amphitrite</name>
    <dbReference type="NCBI Taxonomy" id="1232801"/>
    <lineage>
        <taxon>Eukaryota</taxon>
        <taxon>Metazoa</taxon>
        <taxon>Ecdysozoa</taxon>
        <taxon>Arthropoda</taxon>
        <taxon>Crustacea</taxon>
        <taxon>Multicrustacea</taxon>
        <taxon>Cirripedia</taxon>
        <taxon>Thoracica</taxon>
        <taxon>Thoracicalcarea</taxon>
        <taxon>Balanomorpha</taxon>
        <taxon>Balanoidea</taxon>
        <taxon>Balanidae</taxon>
        <taxon>Amphibalaninae</taxon>
        <taxon>Amphibalanus</taxon>
    </lineage>
</organism>
<evidence type="ECO:0000256" key="9">
    <source>
        <dbReference type="PROSITE-ProRule" id="PRU00205"/>
    </source>
</evidence>
<dbReference type="PANTHER" id="PTHR12371:SF11">
    <property type="entry name" value="TRANSLOCATING CHAIN-ASSOCIATED MEMBRANE PROTEIN"/>
    <property type="match status" value="1"/>
</dbReference>
<dbReference type="Proteomes" id="UP000440578">
    <property type="component" value="Unassembled WGS sequence"/>
</dbReference>
<keyword evidence="4 9" id="KW-0812">Transmembrane</keyword>
<keyword evidence="7 9" id="KW-0472">Membrane</keyword>
<dbReference type="OrthoDB" id="3053196at2759"/>
<evidence type="ECO:0000256" key="4">
    <source>
        <dbReference type="ARBA" id="ARBA00022692"/>
    </source>
</evidence>
<feature type="transmembrane region" description="Helical" evidence="11">
    <location>
        <begin position="159"/>
        <end position="177"/>
    </location>
</feature>
<keyword evidence="14" id="KW-1185">Reference proteome</keyword>
<feature type="transmembrane region" description="Helical" evidence="11">
    <location>
        <begin position="81"/>
        <end position="100"/>
    </location>
</feature>
<dbReference type="InterPro" id="IPR016447">
    <property type="entry name" value="Translocation_assoc_membrane"/>
</dbReference>
<reference evidence="13 14" key="1">
    <citation type="submission" date="2019-07" db="EMBL/GenBank/DDBJ databases">
        <title>Draft genome assembly of a fouling barnacle, Amphibalanus amphitrite (Darwin, 1854): The first reference genome for Thecostraca.</title>
        <authorList>
            <person name="Kim W."/>
        </authorList>
    </citation>
    <scope>NUCLEOTIDE SEQUENCE [LARGE SCALE GENOMIC DNA]</scope>
    <source>
        <strain evidence="13">SNU_AA5</strain>
        <tissue evidence="13">Soma without cirri and trophi</tissue>
    </source>
</reference>
<evidence type="ECO:0000256" key="11">
    <source>
        <dbReference type="SAM" id="Phobius"/>
    </source>
</evidence>
<evidence type="ECO:0000256" key="5">
    <source>
        <dbReference type="ARBA" id="ARBA00022927"/>
    </source>
</evidence>
<dbReference type="GO" id="GO:0005789">
    <property type="term" value="C:endoplasmic reticulum membrane"/>
    <property type="evidence" value="ECO:0007669"/>
    <property type="project" value="TreeGrafter"/>
</dbReference>
<dbReference type="PROSITE" id="PS50922">
    <property type="entry name" value="TLC"/>
    <property type="match status" value="1"/>
</dbReference>
<name>A0A6A4WCI0_AMPAM</name>
<dbReference type="GO" id="GO:0045048">
    <property type="term" value="P:protein insertion into ER membrane"/>
    <property type="evidence" value="ECO:0007669"/>
    <property type="project" value="TreeGrafter"/>
</dbReference>
<dbReference type="PANTHER" id="PTHR12371">
    <property type="entry name" value="TRANSLOCATION ASSOCIATED MEMBRANE PROTEIN"/>
    <property type="match status" value="1"/>
</dbReference>
<keyword evidence="3 8" id="KW-0813">Transport</keyword>
<evidence type="ECO:0000256" key="7">
    <source>
        <dbReference type="ARBA" id="ARBA00023136"/>
    </source>
</evidence>
<feature type="domain" description="TLC" evidence="12">
    <location>
        <begin position="115"/>
        <end position="328"/>
    </location>
</feature>
<keyword evidence="6 11" id="KW-1133">Transmembrane helix</keyword>
<evidence type="ECO:0000256" key="10">
    <source>
        <dbReference type="SAM" id="MobiDB-lite"/>
    </source>
</evidence>
<feature type="transmembrane region" description="Helical" evidence="11">
    <location>
        <begin position="197"/>
        <end position="213"/>
    </location>
</feature>
<evidence type="ECO:0000256" key="3">
    <source>
        <dbReference type="ARBA" id="ARBA00022448"/>
    </source>
</evidence>
<evidence type="ECO:0000256" key="1">
    <source>
        <dbReference type="ARBA" id="ARBA00004141"/>
    </source>
</evidence>
<comment type="subcellular location">
    <subcellularLocation>
        <location evidence="1">Membrane</location>
        <topology evidence="1">Multi-pass membrane protein</topology>
    </subcellularLocation>
</comment>
<evidence type="ECO:0000313" key="14">
    <source>
        <dbReference type="Proteomes" id="UP000440578"/>
    </source>
</evidence>
<dbReference type="AlphaFoldDB" id="A0A6A4WCI0"/>
<sequence>MGPKGRKSAKSPPIFSHEFIIQNHEDIVSCIAMVFIVGLMFQVTSPFATKFIALQHNVTIENENEPPVFLYTNGIQDLCVIFFYFLICIVIHAIVQEFVIDKINKKMHRSKTRHSRFTESGQLLVFYLTSVAWGGHIIFRENILTNISSLWENYPEGHTQMAFMYKFFFITQISYWLHTFPELYFQKVRKEDWPARIQYAVLYLVFITTAYVTNLTRVALVLLVIHYTVEAVVHASRLLHFADKTEMAAKGFLLFNVLFTLARLSTIVLSVLTFWFGLARSENPGLDLATGNFNTYLVRVNCLAGICLLQAWMMWHFITYHLRRMREQAALKPAPKKAAPAKKDKKPKEKKSKKQLDEDVSELPEVDQNTKKQLRQRK</sequence>
<dbReference type="Pfam" id="PF03798">
    <property type="entry name" value="TRAM_LAG1_CLN8"/>
    <property type="match status" value="1"/>
</dbReference>
<accession>A0A6A4WCI0</accession>
<feature type="transmembrane region" description="Helical" evidence="11">
    <location>
        <begin position="219"/>
        <end position="239"/>
    </location>
</feature>
<feature type="transmembrane region" description="Helical" evidence="11">
    <location>
        <begin position="121"/>
        <end position="139"/>
    </location>
</feature>
<feature type="transmembrane region" description="Helical" evidence="11">
    <location>
        <begin position="27"/>
        <end position="48"/>
    </location>
</feature>
<keyword evidence="8" id="KW-0811">Translocation</keyword>
<dbReference type="InterPro" id="IPR006634">
    <property type="entry name" value="TLC-dom"/>
</dbReference>
<comment type="similarity">
    <text evidence="2 8">Belongs to the TRAM family.</text>
</comment>
<comment type="caution">
    <text evidence="13">The sequence shown here is derived from an EMBL/GenBank/DDBJ whole genome shotgun (WGS) entry which is preliminary data.</text>
</comment>
<dbReference type="PIRSF" id="PIRSF005449">
    <property type="entry name" value="Translocation_assoc_membrane"/>
    <property type="match status" value="1"/>
</dbReference>
<evidence type="ECO:0000256" key="8">
    <source>
        <dbReference type="PIRNR" id="PIRNR005449"/>
    </source>
</evidence>